<dbReference type="EMBL" id="JABANP010000010">
    <property type="protein sequence ID" value="KAF4696449.1"/>
    <property type="molecule type" value="Genomic_DNA"/>
</dbReference>
<organism evidence="2 3">
    <name type="scientific">Perkinsus olseni</name>
    <name type="common">Perkinsus atlanticus</name>
    <dbReference type="NCBI Taxonomy" id="32597"/>
    <lineage>
        <taxon>Eukaryota</taxon>
        <taxon>Sar</taxon>
        <taxon>Alveolata</taxon>
        <taxon>Perkinsozoa</taxon>
        <taxon>Perkinsea</taxon>
        <taxon>Perkinsida</taxon>
        <taxon>Perkinsidae</taxon>
        <taxon>Perkinsus</taxon>
    </lineage>
</organism>
<comment type="caution">
    <text evidence="2">The sequence shown here is derived from an EMBL/GenBank/DDBJ whole genome shotgun (WGS) entry which is preliminary data.</text>
</comment>
<feature type="non-terminal residue" evidence="2">
    <location>
        <position position="121"/>
    </location>
</feature>
<protein>
    <submittedName>
        <fullName evidence="2">Uncharacterized protein</fullName>
    </submittedName>
</protein>
<dbReference type="Proteomes" id="UP000541610">
    <property type="component" value="Unassembled WGS sequence"/>
</dbReference>
<dbReference type="AlphaFoldDB" id="A0A7J6PJZ4"/>
<accession>A0A7J6PJZ4</accession>
<feature type="non-terminal residue" evidence="2">
    <location>
        <position position="1"/>
    </location>
</feature>
<feature type="region of interest" description="Disordered" evidence="1">
    <location>
        <begin position="1"/>
        <end position="51"/>
    </location>
</feature>
<gene>
    <name evidence="2" type="ORF">FOZ60_000140</name>
</gene>
<name>A0A7J6PJZ4_PEROL</name>
<sequence length="121" mass="12521">VMTVLVHAGGPSDPEEEPDVDMGADEEDERASQQLLPRSPDVSPGEASSPLIDLIAGKNRAEGRVEEEVVRGADVLVCCKEPPAAQQSGDGLDGTVRCGTQRGCADEDEASEAKGIGSFSA</sequence>
<reference evidence="2 3" key="1">
    <citation type="submission" date="2020-04" db="EMBL/GenBank/DDBJ databases">
        <title>Perkinsus olseni comparative genomics.</title>
        <authorList>
            <person name="Bogema D.R."/>
        </authorList>
    </citation>
    <scope>NUCLEOTIDE SEQUENCE [LARGE SCALE GENOMIC DNA]</scope>
    <source>
        <strain evidence="2">00978-12</strain>
    </source>
</reference>
<evidence type="ECO:0000256" key="1">
    <source>
        <dbReference type="SAM" id="MobiDB-lite"/>
    </source>
</evidence>
<evidence type="ECO:0000313" key="3">
    <source>
        <dbReference type="Proteomes" id="UP000541610"/>
    </source>
</evidence>
<evidence type="ECO:0000313" key="2">
    <source>
        <dbReference type="EMBL" id="KAF4696449.1"/>
    </source>
</evidence>
<feature type="compositionally biased region" description="Acidic residues" evidence="1">
    <location>
        <begin position="13"/>
        <end position="29"/>
    </location>
</feature>
<proteinExistence type="predicted"/>
<dbReference type="OrthoDB" id="431715at2759"/>